<reference evidence="2" key="1">
    <citation type="submission" date="2022-09" db="EMBL/GenBank/DDBJ databases">
        <title>Aureispira anguillicida sp. nov., isolated from Leptocephalus of Japanese eel Anguilla japonica.</title>
        <authorList>
            <person name="Yuasa K."/>
            <person name="Mekata T."/>
            <person name="Ikunari K."/>
        </authorList>
    </citation>
    <scope>NUCLEOTIDE SEQUENCE</scope>
    <source>
        <strain evidence="2">EL160426</strain>
    </source>
</reference>
<feature type="domain" description="Fe/B12 periplasmic-binding" evidence="1">
    <location>
        <begin position="95"/>
        <end position="366"/>
    </location>
</feature>
<proteinExistence type="predicted"/>
<dbReference type="Pfam" id="PF01497">
    <property type="entry name" value="Peripla_BP_2"/>
    <property type="match status" value="1"/>
</dbReference>
<dbReference type="Gene3D" id="3.40.50.1980">
    <property type="entry name" value="Nitrogenase molybdenum iron protein domain"/>
    <property type="match status" value="2"/>
</dbReference>
<keyword evidence="3" id="KW-1185">Reference proteome</keyword>
<dbReference type="InterPro" id="IPR050902">
    <property type="entry name" value="ABC_Transporter_SBP"/>
</dbReference>
<gene>
    <name evidence="2" type="ORF">AsAng_0019810</name>
</gene>
<dbReference type="SUPFAM" id="SSF53807">
    <property type="entry name" value="Helical backbone' metal receptor"/>
    <property type="match status" value="1"/>
</dbReference>
<evidence type="ECO:0000313" key="2">
    <source>
        <dbReference type="EMBL" id="BDS11269.1"/>
    </source>
</evidence>
<accession>A0A915YDX0</accession>
<dbReference type="GO" id="GO:0071281">
    <property type="term" value="P:cellular response to iron ion"/>
    <property type="evidence" value="ECO:0007669"/>
    <property type="project" value="TreeGrafter"/>
</dbReference>
<dbReference type="EMBL" id="AP026867">
    <property type="protein sequence ID" value="BDS11269.1"/>
    <property type="molecule type" value="Genomic_DNA"/>
</dbReference>
<dbReference type="Proteomes" id="UP001060919">
    <property type="component" value="Chromosome"/>
</dbReference>
<evidence type="ECO:0000313" key="3">
    <source>
        <dbReference type="Proteomes" id="UP001060919"/>
    </source>
</evidence>
<protein>
    <submittedName>
        <fullName evidence="2">ABC transporter substrate-binding protein</fullName>
    </submittedName>
</protein>
<dbReference type="InterPro" id="IPR002491">
    <property type="entry name" value="ABC_transptr_periplasmic_BD"/>
</dbReference>
<dbReference type="PANTHER" id="PTHR30535">
    <property type="entry name" value="VITAMIN B12-BINDING PROTEIN"/>
    <property type="match status" value="1"/>
</dbReference>
<dbReference type="PROSITE" id="PS50983">
    <property type="entry name" value="FE_B12_PBP"/>
    <property type="match status" value="1"/>
</dbReference>
<dbReference type="AlphaFoldDB" id="A0A915YDX0"/>
<sequence>MPIYFFAFCLFFLISCTNSTPELPPVSDNQLDKKAVLLSHATNFEIEKEGKHTILTIKSAWKNSKEQFQYLLYPKNEAAPTTHPNALKIPVPVERIICSSTVDIAYLDFLEAGDKIVAVANGGYIYNPLIRKKIEDKTIVEIGGTNTIDYEKALTTNADIALVYSIGDQEMYKKFKEMDIPPVMLSDFMETTPLGRAEWALFVAYLLGKEELAQSKFEKIAQQYQTLKEKAAGCAKQPTVLTGAVYKGTWYVAGGKSLMATFIKDAGAKYLWEQDQTVSGVPLDFEAVYAKALEVDYWINMSHISTKEALGKAEQKYQDFKAFQEGRLYNYYKRASDNGGSDIFESAIVQPHRVLKDMIHIFHDEVVSADSLFYYKQL</sequence>
<organism evidence="2 3">
    <name type="scientific">Aureispira anguillae</name>
    <dbReference type="NCBI Taxonomy" id="2864201"/>
    <lineage>
        <taxon>Bacteria</taxon>
        <taxon>Pseudomonadati</taxon>
        <taxon>Bacteroidota</taxon>
        <taxon>Saprospiria</taxon>
        <taxon>Saprospirales</taxon>
        <taxon>Saprospiraceae</taxon>
        <taxon>Aureispira</taxon>
    </lineage>
</organism>
<dbReference type="PANTHER" id="PTHR30535:SF34">
    <property type="entry name" value="MOLYBDATE-BINDING PROTEIN MOLA"/>
    <property type="match status" value="1"/>
</dbReference>
<name>A0A915YDX0_9BACT</name>
<dbReference type="KEGG" id="aup:AsAng_0019810"/>
<evidence type="ECO:0000259" key="1">
    <source>
        <dbReference type="PROSITE" id="PS50983"/>
    </source>
</evidence>
<dbReference type="RefSeq" id="WP_264792468.1">
    <property type="nucleotide sequence ID" value="NZ_AP026867.1"/>
</dbReference>